<evidence type="ECO:0000313" key="1">
    <source>
        <dbReference type="EMBL" id="BAT04953.1"/>
    </source>
</evidence>
<dbReference type="PaxDb" id="39947-A0A0P0XEN5"/>
<protein>
    <submittedName>
        <fullName evidence="1">Os08g0334000 protein</fullName>
    </submittedName>
</protein>
<keyword evidence="2" id="KW-1185">Reference proteome</keyword>
<name>A0A0P0XEN5_ORYSJ</name>
<dbReference type="InParanoid" id="A0A0P0XEN5"/>
<sequence length="257" mass="27937">MGLPPVVDCSLASNERSTVPAPTVNIQGTSFSTVEAPGPWLPAHTTNGILLHGAVGGDGDHVAVVGRLDFLADREGDDVDVVMDGPRPWRGLLRRPSRHGSRQQVTWFLETYLPGTELTLPLRYKEFPGPTLPLLAPWDQGSGPPCSSLEAPRFLSSRAGVRDKVEARRISRAEEIHEPLVQGVGEEDPFASNPDPDAQETLRPGVLLALDTLRRFVLESINSLAPALILGGVLPPQHWLGLGRRWPPQDPPRLQLP</sequence>
<accession>A0A0P0XEN5</accession>
<reference evidence="1 2" key="3">
    <citation type="journal article" date="2013" name="Rice">
        <title>Improvement of the Oryza sativa Nipponbare reference genome using next generation sequence and optical map data.</title>
        <authorList>
            <person name="Kawahara Y."/>
            <person name="de la Bastide M."/>
            <person name="Hamilton J.P."/>
            <person name="Kanamori H."/>
            <person name="McCombie W.R."/>
            <person name="Ouyang S."/>
            <person name="Schwartz D.C."/>
            <person name="Tanaka T."/>
            <person name="Wu J."/>
            <person name="Zhou S."/>
            <person name="Childs K.L."/>
            <person name="Davidson R.M."/>
            <person name="Lin H."/>
            <person name="Quesada-Ocampo L."/>
            <person name="Vaillancourt B."/>
            <person name="Sakai H."/>
            <person name="Lee S.S."/>
            <person name="Kim J."/>
            <person name="Numa H."/>
            <person name="Itoh T."/>
            <person name="Buell C.R."/>
            <person name="Matsumoto T."/>
        </authorList>
    </citation>
    <scope>NUCLEOTIDE SEQUENCE [LARGE SCALE GENOMIC DNA]</scope>
    <source>
        <strain evidence="2">cv. Nipponbare</strain>
    </source>
</reference>
<dbReference type="EMBL" id="AP014964">
    <property type="protein sequence ID" value="BAT04953.1"/>
    <property type="molecule type" value="Genomic_DNA"/>
</dbReference>
<dbReference type="Proteomes" id="UP000059680">
    <property type="component" value="Chromosome 8"/>
</dbReference>
<dbReference type="AlphaFoldDB" id="A0A0P0XEN5"/>
<reference evidence="2" key="1">
    <citation type="journal article" date="2005" name="Nature">
        <title>The map-based sequence of the rice genome.</title>
        <authorList>
            <consortium name="International rice genome sequencing project (IRGSP)"/>
            <person name="Matsumoto T."/>
            <person name="Wu J."/>
            <person name="Kanamori H."/>
            <person name="Katayose Y."/>
            <person name="Fujisawa M."/>
            <person name="Namiki N."/>
            <person name="Mizuno H."/>
            <person name="Yamamoto K."/>
            <person name="Antonio B.A."/>
            <person name="Baba T."/>
            <person name="Sakata K."/>
            <person name="Nagamura Y."/>
            <person name="Aoki H."/>
            <person name="Arikawa K."/>
            <person name="Arita K."/>
            <person name="Bito T."/>
            <person name="Chiden Y."/>
            <person name="Fujitsuka N."/>
            <person name="Fukunaka R."/>
            <person name="Hamada M."/>
            <person name="Harada C."/>
            <person name="Hayashi A."/>
            <person name="Hijishita S."/>
            <person name="Honda M."/>
            <person name="Hosokawa S."/>
            <person name="Ichikawa Y."/>
            <person name="Idonuma A."/>
            <person name="Iijima M."/>
            <person name="Ikeda M."/>
            <person name="Ikeno M."/>
            <person name="Ito K."/>
            <person name="Ito S."/>
            <person name="Ito T."/>
            <person name="Ito Y."/>
            <person name="Ito Y."/>
            <person name="Iwabuchi A."/>
            <person name="Kamiya K."/>
            <person name="Karasawa W."/>
            <person name="Kurita K."/>
            <person name="Katagiri S."/>
            <person name="Kikuta A."/>
            <person name="Kobayashi H."/>
            <person name="Kobayashi N."/>
            <person name="Machita K."/>
            <person name="Maehara T."/>
            <person name="Masukawa M."/>
            <person name="Mizubayashi T."/>
            <person name="Mukai Y."/>
            <person name="Nagasaki H."/>
            <person name="Nagata Y."/>
            <person name="Naito S."/>
            <person name="Nakashima M."/>
            <person name="Nakama Y."/>
            <person name="Nakamichi Y."/>
            <person name="Nakamura M."/>
            <person name="Meguro A."/>
            <person name="Negishi M."/>
            <person name="Ohta I."/>
            <person name="Ohta T."/>
            <person name="Okamoto M."/>
            <person name="Ono N."/>
            <person name="Saji S."/>
            <person name="Sakaguchi M."/>
            <person name="Sakai K."/>
            <person name="Shibata M."/>
            <person name="Shimokawa T."/>
            <person name="Song J."/>
            <person name="Takazaki Y."/>
            <person name="Terasawa K."/>
            <person name="Tsugane M."/>
            <person name="Tsuji K."/>
            <person name="Ueda S."/>
            <person name="Waki K."/>
            <person name="Yamagata H."/>
            <person name="Yamamoto M."/>
            <person name="Yamamoto S."/>
            <person name="Yamane H."/>
            <person name="Yoshiki S."/>
            <person name="Yoshihara R."/>
            <person name="Yukawa K."/>
            <person name="Zhong H."/>
            <person name="Yano M."/>
            <person name="Yuan Q."/>
            <person name="Ouyang S."/>
            <person name="Liu J."/>
            <person name="Jones K.M."/>
            <person name="Gansberger K."/>
            <person name="Moffat K."/>
            <person name="Hill J."/>
            <person name="Bera J."/>
            <person name="Fadrosh D."/>
            <person name="Jin S."/>
            <person name="Johri S."/>
            <person name="Kim M."/>
            <person name="Overton L."/>
            <person name="Reardon M."/>
            <person name="Tsitrin T."/>
            <person name="Vuong H."/>
            <person name="Weaver B."/>
            <person name="Ciecko A."/>
            <person name="Tallon L."/>
            <person name="Jackson J."/>
            <person name="Pai G."/>
            <person name="Aken S.V."/>
            <person name="Utterback T."/>
            <person name="Reidmuller S."/>
            <person name="Feldblyum T."/>
            <person name="Hsiao J."/>
            <person name="Zismann V."/>
            <person name="Iobst S."/>
            <person name="de Vazeille A.R."/>
            <person name="Buell C.R."/>
            <person name="Ying K."/>
            <person name="Li Y."/>
            <person name="Lu T."/>
            <person name="Huang Y."/>
            <person name="Zhao Q."/>
            <person name="Feng Q."/>
            <person name="Zhang L."/>
            <person name="Zhu J."/>
            <person name="Weng Q."/>
            <person name="Mu J."/>
            <person name="Lu Y."/>
            <person name="Fan D."/>
            <person name="Liu Y."/>
            <person name="Guan J."/>
            <person name="Zhang Y."/>
            <person name="Yu S."/>
            <person name="Liu X."/>
            <person name="Zhang Y."/>
            <person name="Hong G."/>
            <person name="Han B."/>
            <person name="Choisne N."/>
            <person name="Demange N."/>
            <person name="Orjeda G."/>
            <person name="Samain S."/>
            <person name="Cattolico L."/>
            <person name="Pelletier E."/>
            <person name="Couloux A."/>
            <person name="Segurens B."/>
            <person name="Wincker P."/>
            <person name="D'Hont A."/>
            <person name="Scarpelli C."/>
            <person name="Weissenbach J."/>
            <person name="Salanoubat M."/>
            <person name="Quetier F."/>
            <person name="Yu Y."/>
            <person name="Kim H.R."/>
            <person name="Rambo T."/>
            <person name="Currie J."/>
            <person name="Collura K."/>
            <person name="Luo M."/>
            <person name="Yang T."/>
            <person name="Ammiraju J.S.S."/>
            <person name="Engler F."/>
            <person name="Soderlund C."/>
            <person name="Wing R.A."/>
            <person name="Palmer L.E."/>
            <person name="de la Bastide M."/>
            <person name="Spiegel L."/>
            <person name="Nascimento L."/>
            <person name="Zutavern T."/>
            <person name="O'Shaughnessy A."/>
            <person name="Dike S."/>
            <person name="Dedhia N."/>
            <person name="Preston R."/>
            <person name="Balija V."/>
            <person name="McCombie W.R."/>
            <person name="Chow T."/>
            <person name="Chen H."/>
            <person name="Chung M."/>
            <person name="Chen C."/>
            <person name="Shaw J."/>
            <person name="Wu H."/>
            <person name="Hsiao K."/>
            <person name="Chao Y."/>
            <person name="Chu M."/>
            <person name="Cheng C."/>
            <person name="Hour A."/>
            <person name="Lee P."/>
            <person name="Lin S."/>
            <person name="Lin Y."/>
            <person name="Liou J."/>
            <person name="Liu S."/>
            <person name="Hsing Y."/>
            <person name="Raghuvanshi S."/>
            <person name="Mohanty A."/>
            <person name="Bharti A.K."/>
            <person name="Gaur A."/>
            <person name="Gupta V."/>
            <person name="Kumar D."/>
            <person name="Ravi V."/>
            <person name="Vij S."/>
            <person name="Kapur A."/>
            <person name="Khurana P."/>
            <person name="Khurana P."/>
            <person name="Khurana J.P."/>
            <person name="Tyagi A.K."/>
            <person name="Gaikwad K."/>
            <person name="Singh A."/>
            <person name="Dalal V."/>
            <person name="Srivastava S."/>
            <person name="Dixit A."/>
            <person name="Pal A.K."/>
            <person name="Ghazi I.A."/>
            <person name="Yadav M."/>
            <person name="Pandit A."/>
            <person name="Bhargava A."/>
            <person name="Sureshbabu K."/>
            <person name="Batra K."/>
            <person name="Sharma T.R."/>
            <person name="Mohapatra T."/>
            <person name="Singh N.K."/>
            <person name="Messing J."/>
            <person name="Nelson A.B."/>
            <person name="Fuks G."/>
            <person name="Kavchok S."/>
            <person name="Keizer G."/>
            <person name="Linton E."/>
            <person name="Llaca V."/>
            <person name="Song R."/>
            <person name="Tanyolac B."/>
            <person name="Young S."/>
            <person name="Ho-Il K."/>
            <person name="Hahn J.H."/>
            <person name="Sangsakoo G."/>
            <person name="Vanavichit A."/>
            <person name="de Mattos Luiz.A.T."/>
            <person name="Zimmer P.D."/>
            <person name="Malone G."/>
            <person name="Dellagostin O."/>
            <person name="de Oliveira A.C."/>
            <person name="Bevan M."/>
            <person name="Bancroft I."/>
            <person name="Minx P."/>
            <person name="Cordum H."/>
            <person name="Wilson R."/>
            <person name="Cheng Z."/>
            <person name="Jin W."/>
            <person name="Jiang J."/>
            <person name="Leong S.A."/>
            <person name="Iwama H."/>
            <person name="Gojobori T."/>
            <person name="Itoh T."/>
            <person name="Niimura Y."/>
            <person name="Fujii Y."/>
            <person name="Habara T."/>
            <person name="Sakai H."/>
            <person name="Sato Y."/>
            <person name="Wilson G."/>
            <person name="Kumar K."/>
            <person name="McCouch S."/>
            <person name="Juretic N."/>
            <person name="Hoen D."/>
            <person name="Wright S."/>
            <person name="Bruskiewich R."/>
            <person name="Bureau T."/>
            <person name="Miyao A."/>
            <person name="Hirochika H."/>
            <person name="Nishikawa T."/>
            <person name="Kadowaki K."/>
            <person name="Sugiura M."/>
            <person name="Burr B."/>
            <person name="Sasaki T."/>
        </authorList>
    </citation>
    <scope>NUCLEOTIDE SEQUENCE [LARGE SCALE GENOMIC DNA]</scope>
    <source>
        <strain evidence="2">cv. Nipponbare</strain>
    </source>
</reference>
<reference evidence="1 2" key="2">
    <citation type="journal article" date="2013" name="Plant Cell Physiol.">
        <title>Rice Annotation Project Database (RAP-DB): an integrative and interactive database for rice genomics.</title>
        <authorList>
            <person name="Sakai H."/>
            <person name="Lee S.S."/>
            <person name="Tanaka T."/>
            <person name="Numa H."/>
            <person name="Kim J."/>
            <person name="Kawahara Y."/>
            <person name="Wakimoto H."/>
            <person name="Yang C.C."/>
            <person name="Iwamoto M."/>
            <person name="Abe T."/>
            <person name="Yamada Y."/>
            <person name="Muto A."/>
            <person name="Inokuchi H."/>
            <person name="Ikemura T."/>
            <person name="Matsumoto T."/>
            <person name="Sasaki T."/>
            <person name="Itoh T."/>
        </authorList>
    </citation>
    <scope>NUCLEOTIDE SEQUENCE [LARGE SCALE GENOMIC DNA]</scope>
    <source>
        <strain evidence="2">cv. Nipponbare</strain>
    </source>
</reference>
<evidence type="ECO:0000313" key="2">
    <source>
        <dbReference type="Proteomes" id="UP000059680"/>
    </source>
</evidence>
<gene>
    <name evidence="1" type="ordered locus">Os08g0334000</name>
    <name evidence="1" type="ORF">OSNPB_080334000</name>
</gene>
<organism evidence="1 2">
    <name type="scientific">Oryza sativa subsp. japonica</name>
    <name type="common">Rice</name>
    <dbReference type="NCBI Taxonomy" id="39947"/>
    <lineage>
        <taxon>Eukaryota</taxon>
        <taxon>Viridiplantae</taxon>
        <taxon>Streptophyta</taxon>
        <taxon>Embryophyta</taxon>
        <taxon>Tracheophyta</taxon>
        <taxon>Spermatophyta</taxon>
        <taxon>Magnoliopsida</taxon>
        <taxon>Liliopsida</taxon>
        <taxon>Poales</taxon>
        <taxon>Poaceae</taxon>
        <taxon>BOP clade</taxon>
        <taxon>Oryzoideae</taxon>
        <taxon>Oryzeae</taxon>
        <taxon>Oryzinae</taxon>
        <taxon>Oryza</taxon>
        <taxon>Oryza sativa</taxon>
    </lineage>
</organism>
<proteinExistence type="predicted"/>